<sequence length="204" mass="22936">MEALDLLEKRIDALTRVLGPLPETHGEHIDGSSSSHSQAANIVDSLCSANALLSEATTGRTQLQQVVGRADELEKYLDPNFLEEQQQVRSKEVYLNAVAPELYAQSEQLDRVKQLEPALGAEYFRSIPNECLDKLKQITENNGEYAQQSELIEESLILAMKRYGEIQAGLLSSLDTMSERLEQMEQRMEQKKRADLTKDVALKD</sequence>
<dbReference type="GeneID" id="117566838"/>
<dbReference type="PANTHER" id="PTHR28360">
    <property type="entry name" value="DYNACTIN SUBUNIT 3"/>
    <property type="match status" value="1"/>
</dbReference>
<evidence type="ECO:0000313" key="2">
    <source>
        <dbReference type="RefSeq" id="XP_034102313.1"/>
    </source>
</evidence>
<protein>
    <submittedName>
        <fullName evidence="2">Uncharacterized protein LOC117566838</fullName>
    </submittedName>
</protein>
<dbReference type="Proteomes" id="UP000515160">
    <property type="component" value="Chromosome 3"/>
</dbReference>
<dbReference type="InterPro" id="IPR009991">
    <property type="entry name" value="DCTN3"/>
</dbReference>
<dbReference type="PANTHER" id="PTHR28360:SF1">
    <property type="entry name" value="DYNACTIN SUBUNIT 3"/>
    <property type="match status" value="1"/>
</dbReference>
<keyword evidence="1" id="KW-1185">Reference proteome</keyword>
<dbReference type="AlphaFoldDB" id="A0A6P8WSG3"/>
<name>A0A6P8WSG3_DROAB</name>
<dbReference type="GO" id="GO:0061640">
    <property type="term" value="P:cytoskeleton-dependent cytokinesis"/>
    <property type="evidence" value="ECO:0007669"/>
    <property type="project" value="InterPro"/>
</dbReference>
<organism evidence="1 2">
    <name type="scientific">Drosophila albomicans</name>
    <name type="common">Fruit fly</name>
    <dbReference type="NCBI Taxonomy" id="7291"/>
    <lineage>
        <taxon>Eukaryota</taxon>
        <taxon>Metazoa</taxon>
        <taxon>Ecdysozoa</taxon>
        <taxon>Arthropoda</taxon>
        <taxon>Hexapoda</taxon>
        <taxon>Insecta</taxon>
        <taxon>Pterygota</taxon>
        <taxon>Neoptera</taxon>
        <taxon>Endopterygota</taxon>
        <taxon>Diptera</taxon>
        <taxon>Brachycera</taxon>
        <taxon>Muscomorpha</taxon>
        <taxon>Ephydroidea</taxon>
        <taxon>Drosophilidae</taxon>
        <taxon>Drosophila</taxon>
    </lineage>
</organism>
<dbReference type="GO" id="GO:0005869">
    <property type="term" value="C:dynactin complex"/>
    <property type="evidence" value="ECO:0007669"/>
    <property type="project" value="InterPro"/>
</dbReference>
<accession>A0A6P8WSG3</accession>
<gene>
    <name evidence="2" type="primary">LOC117566838</name>
</gene>
<reference evidence="2" key="1">
    <citation type="submission" date="2025-08" db="UniProtKB">
        <authorList>
            <consortium name="RefSeq"/>
        </authorList>
    </citation>
    <scope>IDENTIFICATION</scope>
    <source>
        <strain evidence="2">15112-1751.03</strain>
        <tissue evidence="2">Whole Adult</tissue>
    </source>
</reference>
<dbReference type="Pfam" id="PF07426">
    <property type="entry name" value="Dynactin_p22"/>
    <property type="match status" value="1"/>
</dbReference>
<proteinExistence type="predicted"/>
<dbReference type="RefSeq" id="XP_034102313.1">
    <property type="nucleotide sequence ID" value="XM_034246422.2"/>
</dbReference>
<evidence type="ECO:0000313" key="1">
    <source>
        <dbReference type="Proteomes" id="UP000515160"/>
    </source>
</evidence>
<dbReference type="OrthoDB" id="16729at2759"/>
<dbReference type="CTD" id="46074"/>